<name>A0A644TNB5_9ZZZZ</name>
<accession>A0A644TNB5</accession>
<dbReference type="EMBL" id="VSSQ01000039">
    <property type="protein sequence ID" value="MPL67832.1"/>
    <property type="molecule type" value="Genomic_DNA"/>
</dbReference>
<organism evidence="1">
    <name type="scientific">bioreactor metagenome</name>
    <dbReference type="NCBI Taxonomy" id="1076179"/>
    <lineage>
        <taxon>unclassified sequences</taxon>
        <taxon>metagenomes</taxon>
        <taxon>ecological metagenomes</taxon>
    </lineage>
</organism>
<gene>
    <name evidence="1" type="ORF">SDC9_13535</name>
</gene>
<protein>
    <submittedName>
        <fullName evidence="1">Uncharacterized protein</fullName>
    </submittedName>
</protein>
<proteinExistence type="predicted"/>
<evidence type="ECO:0000313" key="1">
    <source>
        <dbReference type="EMBL" id="MPL67832.1"/>
    </source>
</evidence>
<comment type="caution">
    <text evidence="1">The sequence shown here is derived from an EMBL/GenBank/DDBJ whole genome shotgun (WGS) entry which is preliminary data.</text>
</comment>
<dbReference type="AlphaFoldDB" id="A0A644TNB5"/>
<reference evidence="1" key="1">
    <citation type="submission" date="2019-08" db="EMBL/GenBank/DDBJ databases">
        <authorList>
            <person name="Kucharzyk K."/>
            <person name="Murdoch R.W."/>
            <person name="Higgins S."/>
            <person name="Loffler F."/>
        </authorList>
    </citation>
    <scope>NUCLEOTIDE SEQUENCE</scope>
</reference>
<sequence>MIISRHSGNVIGYLDYYVAGSKSVSSVARVSRAQRVRRDDFLSDASESSCLRFCRKRVEVQIKEAGQLIRIWQKFYQSTGAYNSKGKYSPFDEIGNFINITI</sequence>